<evidence type="ECO:0000313" key="3">
    <source>
        <dbReference type="Proteomes" id="UP000076842"/>
    </source>
</evidence>
<dbReference type="InParanoid" id="A0A165FPQ8"/>
<evidence type="ECO:0000256" key="1">
    <source>
        <dbReference type="SAM" id="Phobius"/>
    </source>
</evidence>
<dbReference type="Pfam" id="PF15159">
    <property type="entry name" value="PIG-Y"/>
    <property type="match status" value="1"/>
</dbReference>
<dbReference type="Proteomes" id="UP000076842">
    <property type="component" value="Unassembled WGS sequence"/>
</dbReference>
<dbReference type="OrthoDB" id="2157498at2759"/>
<gene>
    <name evidence="2" type="ORF">CALCODRAFT_434863</name>
</gene>
<keyword evidence="1" id="KW-0812">Transmembrane</keyword>
<dbReference type="EMBL" id="KV423969">
    <property type="protein sequence ID" value="KZT57040.1"/>
    <property type="molecule type" value="Genomic_DNA"/>
</dbReference>
<sequence>MTSPIPLDVVGRLVIVASLLFLVTGVSALCADTLYAYTGLEMFRVLADDSHYKYFFLLLIPTGSYFVIANWVGWQYYRNA</sequence>
<evidence type="ECO:0000313" key="2">
    <source>
        <dbReference type="EMBL" id="KZT57040.1"/>
    </source>
</evidence>
<dbReference type="InterPro" id="IPR029164">
    <property type="entry name" value="PIG-Y"/>
</dbReference>
<organism evidence="2 3">
    <name type="scientific">Calocera cornea HHB12733</name>
    <dbReference type="NCBI Taxonomy" id="1353952"/>
    <lineage>
        <taxon>Eukaryota</taxon>
        <taxon>Fungi</taxon>
        <taxon>Dikarya</taxon>
        <taxon>Basidiomycota</taxon>
        <taxon>Agaricomycotina</taxon>
        <taxon>Dacrymycetes</taxon>
        <taxon>Dacrymycetales</taxon>
        <taxon>Dacrymycetaceae</taxon>
        <taxon>Calocera</taxon>
    </lineage>
</organism>
<accession>A0A165FPQ8</accession>
<keyword evidence="1" id="KW-0472">Membrane</keyword>
<feature type="transmembrane region" description="Helical" evidence="1">
    <location>
        <begin position="52"/>
        <end position="74"/>
    </location>
</feature>
<dbReference type="AlphaFoldDB" id="A0A165FPQ8"/>
<reference evidence="2 3" key="1">
    <citation type="journal article" date="2016" name="Mol. Biol. Evol.">
        <title>Comparative Genomics of Early-Diverging Mushroom-Forming Fungi Provides Insights into the Origins of Lignocellulose Decay Capabilities.</title>
        <authorList>
            <person name="Nagy L.G."/>
            <person name="Riley R."/>
            <person name="Tritt A."/>
            <person name="Adam C."/>
            <person name="Daum C."/>
            <person name="Floudas D."/>
            <person name="Sun H."/>
            <person name="Yadav J.S."/>
            <person name="Pangilinan J."/>
            <person name="Larsson K.H."/>
            <person name="Matsuura K."/>
            <person name="Barry K."/>
            <person name="Labutti K."/>
            <person name="Kuo R."/>
            <person name="Ohm R.A."/>
            <person name="Bhattacharya S.S."/>
            <person name="Shirouzu T."/>
            <person name="Yoshinaga Y."/>
            <person name="Martin F.M."/>
            <person name="Grigoriev I.V."/>
            <person name="Hibbett D.S."/>
        </authorList>
    </citation>
    <scope>NUCLEOTIDE SEQUENCE [LARGE SCALE GENOMIC DNA]</scope>
    <source>
        <strain evidence="2 3">HHB12733</strain>
    </source>
</reference>
<protein>
    <submittedName>
        <fullName evidence="2">Uncharacterized protein</fullName>
    </submittedName>
</protein>
<keyword evidence="3" id="KW-1185">Reference proteome</keyword>
<keyword evidence="1" id="KW-1133">Transmembrane helix</keyword>
<name>A0A165FPQ8_9BASI</name>
<proteinExistence type="predicted"/>